<name>A0ABN7WLV5_GIGMA</name>
<proteinExistence type="predicted"/>
<gene>
    <name evidence="2" type="ORF">GMARGA_LOCUS32617</name>
</gene>
<organism evidence="2 3">
    <name type="scientific">Gigaspora margarita</name>
    <dbReference type="NCBI Taxonomy" id="4874"/>
    <lineage>
        <taxon>Eukaryota</taxon>
        <taxon>Fungi</taxon>
        <taxon>Fungi incertae sedis</taxon>
        <taxon>Mucoromycota</taxon>
        <taxon>Glomeromycotina</taxon>
        <taxon>Glomeromycetes</taxon>
        <taxon>Diversisporales</taxon>
        <taxon>Gigasporaceae</taxon>
        <taxon>Gigaspora</taxon>
    </lineage>
</organism>
<evidence type="ECO:0000313" key="3">
    <source>
        <dbReference type="Proteomes" id="UP000789901"/>
    </source>
</evidence>
<comment type="caution">
    <text evidence="2">The sequence shown here is derived from an EMBL/GenBank/DDBJ whole genome shotgun (WGS) entry which is preliminary data.</text>
</comment>
<dbReference type="Proteomes" id="UP000789901">
    <property type="component" value="Unassembled WGS sequence"/>
</dbReference>
<feature type="coiled-coil region" evidence="1">
    <location>
        <begin position="56"/>
        <end position="93"/>
    </location>
</feature>
<feature type="non-terminal residue" evidence="2">
    <location>
        <position position="1"/>
    </location>
</feature>
<reference evidence="2 3" key="1">
    <citation type="submission" date="2021-06" db="EMBL/GenBank/DDBJ databases">
        <authorList>
            <person name="Kallberg Y."/>
            <person name="Tangrot J."/>
            <person name="Rosling A."/>
        </authorList>
    </citation>
    <scope>NUCLEOTIDE SEQUENCE [LARGE SCALE GENOMIC DNA]</scope>
    <source>
        <strain evidence="2 3">120-4 pot B 10/14</strain>
    </source>
</reference>
<evidence type="ECO:0000256" key="1">
    <source>
        <dbReference type="SAM" id="Coils"/>
    </source>
</evidence>
<accession>A0ABN7WLV5</accession>
<evidence type="ECO:0000313" key="2">
    <source>
        <dbReference type="EMBL" id="CAG8835536.1"/>
    </source>
</evidence>
<keyword evidence="3" id="KW-1185">Reference proteome</keyword>
<protein>
    <submittedName>
        <fullName evidence="2">37688_t:CDS:1</fullName>
    </submittedName>
</protein>
<dbReference type="EMBL" id="CAJVQB010051661">
    <property type="protein sequence ID" value="CAG8835536.1"/>
    <property type="molecule type" value="Genomic_DNA"/>
</dbReference>
<sequence length="96" mass="11340">QDCEHFVEFQHIHDHKIECILADEHYGQALGKHLNKVLVNQKSSKKARVSSDSINIEEQESLLRIEREKLNILKNKNNKLERQIMLLENLQKLQNN</sequence>
<keyword evidence="1" id="KW-0175">Coiled coil</keyword>